<keyword evidence="3" id="KW-0812">Transmembrane</keyword>
<sequence length="493" mass="51999">MTTTFRLAARLPMGQGSGGQTPVASGECFRMAGRRRLQDRLAVLGGARPDLLEAAPGARPRFAALGGVLLSTGGLAVASAAFALHMALGVWWPFALVLGLGWGAVVVNLDRMLLVGMAHDASLKRNLALAVPRVGLALVLGVVVATPLTLQVFHKEIDAEITVMQAEAADAYRQSLEADARFAGLDELQQRVTQEQDVVATGGQADPALAAVQTELTARQQAYDAALATQRDLEARAQCELDGTCGTGEAGTGTAYVQARAAADAQAAVVASARAELDDATAAAADAESRSADLAAAALATDSAELNRLTAELDRLQAAFDATNEGSGGILLRLEALDRLSDRNATLAAAKFMLSLLFMCVEILPVLMKVLLNFGPPTAYDRLAALRDGGDVEIEQLQQQSRRTVAEAKEELLVMAEQERLDRQKAAIRTRHLAAMAQAQADAEEAARPPAPRPAPPVEEPGRPLWDTGPIRLARSAARTIRPSRRPGNRVPA</sequence>
<keyword evidence="3" id="KW-1133">Transmembrane helix</keyword>
<proteinExistence type="predicted"/>
<name>A0A239ED54_9ACTN</name>
<evidence type="ECO:0000256" key="2">
    <source>
        <dbReference type="SAM" id="MobiDB-lite"/>
    </source>
</evidence>
<feature type="coiled-coil region" evidence="1">
    <location>
        <begin position="270"/>
        <end position="326"/>
    </location>
</feature>
<dbReference type="Proteomes" id="UP000198386">
    <property type="component" value="Unassembled WGS sequence"/>
</dbReference>
<gene>
    <name evidence="4" type="ORF">SAMN04488107_2504</name>
</gene>
<dbReference type="EMBL" id="FZOH01000004">
    <property type="protein sequence ID" value="SNS42700.1"/>
    <property type="molecule type" value="Genomic_DNA"/>
</dbReference>
<evidence type="ECO:0000256" key="3">
    <source>
        <dbReference type="SAM" id="Phobius"/>
    </source>
</evidence>
<feature type="region of interest" description="Disordered" evidence="2">
    <location>
        <begin position="438"/>
        <end position="470"/>
    </location>
</feature>
<keyword evidence="5" id="KW-1185">Reference proteome</keyword>
<evidence type="ECO:0000313" key="4">
    <source>
        <dbReference type="EMBL" id="SNS42700.1"/>
    </source>
</evidence>
<keyword evidence="1" id="KW-0175">Coiled coil</keyword>
<reference evidence="5" key="1">
    <citation type="submission" date="2017-06" db="EMBL/GenBank/DDBJ databases">
        <authorList>
            <person name="Varghese N."/>
            <person name="Submissions S."/>
        </authorList>
    </citation>
    <scope>NUCLEOTIDE SEQUENCE [LARGE SCALE GENOMIC DNA]</scope>
    <source>
        <strain evidence="5">DSM 45423</strain>
    </source>
</reference>
<dbReference type="AlphaFoldDB" id="A0A239ED54"/>
<feature type="compositionally biased region" description="Pro residues" evidence="2">
    <location>
        <begin position="449"/>
        <end position="459"/>
    </location>
</feature>
<keyword evidence="3" id="KW-0472">Membrane</keyword>
<feature type="transmembrane region" description="Helical" evidence="3">
    <location>
        <begin position="130"/>
        <end position="150"/>
    </location>
</feature>
<dbReference type="InterPro" id="IPR025519">
    <property type="entry name" value="DUF4407"/>
</dbReference>
<evidence type="ECO:0000256" key="1">
    <source>
        <dbReference type="SAM" id="Coils"/>
    </source>
</evidence>
<dbReference type="Pfam" id="PF14362">
    <property type="entry name" value="DUF4407"/>
    <property type="match status" value="1"/>
</dbReference>
<feature type="transmembrane region" description="Helical" evidence="3">
    <location>
        <begin position="62"/>
        <end position="84"/>
    </location>
</feature>
<evidence type="ECO:0000313" key="5">
    <source>
        <dbReference type="Proteomes" id="UP000198386"/>
    </source>
</evidence>
<evidence type="ECO:0008006" key="6">
    <source>
        <dbReference type="Google" id="ProtNLM"/>
    </source>
</evidence>
<organism evidence="4 5">
    <name type="scientific">Geodermatophilus saharensis</name>
    <dbReference type="NCBI Taxonomy" id="1137994"/>
    <lineage>
        <taxon>Bacteria</taxon>
        <taxon>Bacillati</taxon>
        <taxon>Actinomycetota</taxon>
        <taxon>Actinomycetes</taxon>
        <taxon>Geodermatophilales</taxon>
        <taxon>Geodermatophilaceae</taxon>
        <taxon>Geodermatophilus</taxon>
    </lineage>
</organism>
<accession>A0A239ED54</accession>
<protein>
    <recommendedName>
        <fullName evidence="6">DUF4407 domain-containing protein</fullName>
    </recommendedName>
</protein>
<feature type="transmembrane region" description="Helical" evidence="3">
    <location>
        <begin position="90"/>
        <end position="109"/>
    </location>
</feature>